<keyword evidence="3" id="KW-1185">Reference proteome</keyword>
<name>A0A4D6NPK3_VIGUN</name>
<dbReference type="Proteomes" id="UP000501690">
    <property type="component" value="Linkage Group LG11"/>
</dbReference>
<evidence type="ECO:0000256" key="1">
    <source>
        <dbReference type="SAM" id="MobiDB-lite"/>
    </source>
</evidence>
<feature type="region of interest" description="Disordered" evidence="1">
    <location>
        <begin position="30"/>
        <end position="115"/>
    </location>
</feature>
<evidence type="ECO:0000313" key="2">
    <source>
        <dbReference type="EMBL" id="QCE14871.1"/>
    </source>
</evidence>
<dbReference type="AlphaFoldDB" id="A0A4D6NPK3"/>
<protein>
    <submittedName>
        <fullName evidence="2">Uncharacterized protein</fullName>
    </submittedName>
</protein>
<accession>A0A4D6NPK3</accession>
<organism evidence="2 3">
    <name type="scientific">Vigna unguiculata</name>
    <name type="common">Cowpea</name>
    <dbReference type="NCBI Taxonomy" id="3917"/>
    <lineage>
        <taxon>Eukaryota</taxon>
        <taxon>Viridiplantae</taxon>
        <taxon>Streptophyta</taxon>
        <taxon>Embryophyta</taxon>
        <taxon>Tracheophyta</taxon>
        <taxon>Spermatophyta</taxon>
        <taxon>Magnoliopsida</taxon>
        <taxon>eudicotyledons</taxon>
        <taxon>Gunneridae</taxon>
        <taxon>Pentapetalae</taxon>
        <taxon>rosids</taxon>
        <taxon>fabids</taxon>
        <taxon>Fabales</taxon>
        <taxon>Fabaceae</taxon>
        <taxon>Papilionoideae</taxon>
        <taxon>50 kb inversion clade</taxon>
        <taxon>NPAAA clade</taxon>
        <taxon>indigoferoid/millettioid clade</taxon>
        <taxon>Phaseoleae</taxon>
        <taxon>Vigna</taxon>
    </lineage>
</organism>
<gene>
    <name evidence="2" type="ORF">DEO72_LG11g1877</name>
</gene>
<proteinExistence type="predicted"/>
<evidence type="ECO:0000313" key="3">
    <source>
        <dbReference type="Proteomes" id="UP000501690"/>
    </source>
</evidence>
<feature type="compositionally biased region" description="Acidic residues" evidence="1">
    <location>
        <begin position="93"/>
        <end position="102"/>
    </location>
</feature>
<dbReference type="EMBL" id="CP039355">
    <property type="protein sequence ID" value="QCE14871.1"/>
    <property type="molecule type" value="Genomic_DNA"/>
</dbReference>
<sequence length="115" mass="12717">MEGCHVIIFISQNRNHSFPQTLAATINLHGSHRRFRPPSRFTHQQLNLAPPPRQPSSSRCHPHGPDDPHGPDNPNGRDGLDEPDDKDGPNVPDEPDDSEGPDDLNKHTTRTGPTT</sequence>
<reference evidence="2 3" key="1">
    <citation type="submission" date="2019-04" db="EMBL/GenBank/DDBJ databases">
        <title>An improved genome assembly and genetic linkage map for asparagus bean, Vigna unguiculata ssp. sesquipedialis.</title>
        <authorList>
            <person name="Xia Q."/>
            <person name="Zhang R."/>
            <person name="Dong Y."/>
        </authorList>
    </citation>
    <scope>NUCLEOTIDE SEQUENCE [LARGE SCALE GENOMIC DNA]</scope>
    <source>
        <tissue evidence="2">Leaf</tissue>
    </source>
</reference>